<keyword evidence="1" id="KW-1133">Transmembrane helix</keyword>
<evidence type="ECO:0000313" key="2">
    <source>
        <dbReference type="EMBL" id="GAA1913782.1"/>
    </source>
</evidence>
<feature type="transmembrane region" description="Helical" evidence="1">
    <location>
        <begin position="44"/>
        <end position="65"/>
    </location>
</feature>
<evidence type="ECO:0000256" key="1">
    <source>
        <dbReference type="SAM" id="Phobius"/>
    </source>
</evidence>
<dbReference type="EMBL" id="BAAAOF010000001">
    <property type="protein sequence ID" value="GAA1913782.1"/>
    <property type="molecule type" value="Genomic_DNA"/>
</dbReference>
<proteinExistence type="predicted"/>
<evidence type="ECO:0000313" key="3">
    <source>
        <dbReference type="Proteomes" id="UP001501343"/>
    </source>
</evidence>
<dbReference type="Proteomes" id="UP001501343">
    <property type="component" value="Unassembled WGS sequence"/>
</dbReference>
<gene>
    <name evidence="2" type="ORF">GCM10009775_03070</name>
</gene>
<dbReference type="RefSeq" id="WP_248149113.1">
    <property type="nucleotide sequence ID" value="NZ_BAAAOF010000001.1"/>
</dbReference>
<keyword evidence="1" id="KW-0812">Transmembrane</keyword>
<keyword evidence="1" id="KW-0472">Membrane</keyword>
<keyword evidence="3" id="KW-1185">Reference proteome</keyword>
<accession>A0ABN2P9R5</accession>
<reference evidence="2 3" key="1">
    <citation type="journal article" date="2019" name="Int. J. Syst. Evol. Microbiol.">
        <title>The Global Catalogue of Microorganisms (GCM) 10K type strain sequencing project: providing services to taxonomists for standard genome sequencing and annotation.</title>
        <authorList>
            <consortium name="The Broad Institute Genomics Platform"/>
            <consortium name="The Broad Institute Genome Sequencing Center for Infectious Disease"/>
            <person name="Wu L."/>
            <person name="Ma J."/>
        </authorList>
    </citation>
    <scope>NUCLEOTIDE SEQUENCE [LARGE SCALE GENOMIC DNA]</scope>
    <source>
        <strain evidence="2 3">JCM 14900</strain>
    </source>
</reference>
<name>A0ABN2P9R5_9MICO</name>
<comment type="caution">
    <text evidence="2">The sequence shown here is derived from an EMBL/GenBank/DDBJ whole genome shotgun (WGS) entry which is preliminary data.</text>
</comment>
<organism evidence="2 3">
    <name type="scientific">Microbacterium aoyamense</name>
    <dbReference type="NCBI Taxonomy" id="344166"/>
    <lineage>
        <taxon>Bacteria</taxon>
        <taxon>Bacillati</taxon>
        <taxon>Actinomycetota</taxon>
        <taxon>Actinomycetes</taxon>
        <taxon>Micrococcales</taxon>
        <taxon>Microbacteriaceae</taxon>
        <taxon>Microbacterium</taxon>
    </lineage>
</organism>
<sequence length="226" mass="24302">MTPDQLDDLLDRSSPTTRAPRDADITAMIADARAEAPRPRKRRIAIGAGVLTAVLIGGAGVAVAADRFSWWPWAQDPVGAVSFTMPNGFECELRLSEYSGGGDPAFLADVNRALEEWYASTDVVALAEARLPQKRADYAAMTSAQDSELEAQLAELTPAERDEAIAHNAWAAEWTAWDLVVSDLETEALRDAGFPVPDERFAGSERVSGIQCLDLDGQPYAPGGGR</sequence>
<evidence type="ECO:0008006" key="4">
    <source>
        <dbReference type="Google" id="ProtNLM"/>
    </source>
</evidence>
<protein>
    <recommendedName>
        <fullName evidence="4">FtsX extracellular domain-containing protein</fullName>
    </recommendedName>
</protein>